<evidence type="ECO:0000313" key="2">
    <source>
        <dbReference type="Proteomes" id="UP000549394"/>
    </source>
</evidence>
<protein>
    <submittedName>
        <fullName evidence="1">DgyrCDS14678</fullName>
    </submittedName>
</protein>
<dbReference type="AlphaFoldDB" id="A0A7I8WEV7"/>
<reference evidence="1 2" key="1">
    <citation type="submission" date="2020-08" db="EMBL/GenBank/DDBJ databases">
        <authorList>
            <person name="Hejnol A."/>
        </authorList>
    </citation>
    <scope>NUCLEOTIDE SEQUENCE [LARGE SCALE GENOMIC DNA]</scope>
</reference>
<dbReference type="Proteomes" id="UP000549394">
    <property type="component" value="Unassembled WGS sequence"/>
</dbReference>
<accession>A0A7I8WEV7</accession>
<name>A0A7I8WEV7_9ANNE</name>
<proteinExistence type="predicted"/>
<evidence type="ECO:0000313" key="1">
    <source>
        <dbReference type="EMBL" id="CAD5126588.1"/>
    </source>
</evidence>
<sequence>MDSVSFDLKSLLLNYHKKIDLSIKAEISSMESSSRKVDMINLRSQLNCNYTLPNPDKASKDKLEKIFSMYSDDTVVVTKLGSAKSALMKLTCATVDSFVFSIDIPIYFTPNSDPWSSASGDPHFQQIVVDYPALTTKSICYDVTGSPEEYLYIAGFTLSGMQVYGQLNDDYYMHRIIIKFDSGRITALTDYLILDNGQIINWTDDMQKITFKSKRFEYYITRNLIFINSFENPGKIIQIQKSIHSLSEIHLDVSFKLSPKDYKKMDGLIGDIGKKKYIFHSEVQSDRNVGSKSISIEIDNKLIKGEKVERNKEECWLIDVDDILKPFEISKYLYKTMNVFENVLPNQ</sequence>
<gene>
    <name evidence="1" type="ORF">DGYR_LOCUS13826</name>
</gene>
<comment type="caution">
    <text evidence="1">The sequence shown here is derived from an EMBL/GenBank/DDBJ whole genome shotgun (WGS) entry which is preliminary data.</text>
</comment>
<keyword evidence="2" id="KW-1185">Reference proteome</keyword>
<organism evidence="1 2">
    <name type="scientific">Dimorphilus gyrociliatus</name>
    <dbReference type="NCBI Taxonomy" id="2664684"/>
    <lineage>
        <taxon>Eukaryota</taxon>
        <taxon>Metazoa</taxon>
        <taxon>Spiralia</taxon>
        <taxon>Lophotrochozoa</taxon>
        <taxon>Annelida</taxon>
        <taxon>Polychaeta</taxon>
        <taxon>Polychaeta incertae sedis</taxon>
        <taxon>Dinophilidae</taxon>
        <taxon>Dimorphilus</taxon>
    </lineage>
</organism>
<dbReference type="EMBL" id="CAJFCJ010000064">
    <property type="protein sequence ID" value="CAD5126588.1"/>
    <property type="molecule type" value="Genomic_DNA"/>
</dbReference>